<dbReference type="EMBL" id="JAMDLW010000023">
    <property type="protein sequence ID" value="MCY9521375.1"/>
    <property type="molecule type" value="Genomic_DNA"/>
</dbReference>
<evidence type="ECO:0000313" key="1">
    <source>
        <dbReference type="EMBL" id="MCY9521375.1"/>
    </source>
</evidence>
<gene>
    <name evidence="1" type="ORF">M5X09_17165</name>
</gene>
<comment type="caution">
    <text evidence="1">The sequence shown here is derived from an EMBL/GenBank/DDBJ whole genome shotgun (WGS) entry which is preliminary data.</text>
</comment>
<accession>A0ABT4DVV4</accession>
<dbReference type="Proteomes" id="UP001207626">
    <property type="component" value="Unassembled WGS sequence"/>
</dbReference>
<sequence>MKTLSKAELKMKLTAWAKQANEKGNEFLKHKDKASLKSCDSNINILRSFITEFVRSLSPAEAVLADAHTKHLNEIYDFEKMRSLPSYNALNPLAVLRIHHRKLSKLSSGFHIAKEPLRKLLRELKEIDLSAREQPEYSVDFEPSIVVYRDSIKELLAQGLVSNDLDHWELVEVLFSSGRTVKRDDFLQVITIDKSRKCWDGRLIEPYEKRVAGIPEEIDFNTFKDLILKKRIEADYDDYLHDSWMIHFFKVKEEYERQTGEKAIDPFQVLEDITGKPVQTFTAEFDEYGDIVNLTPNKPNLKVVNGNAND</sequence>
<protein>
    <submittedName>
        <fullName evidence="1">Uncharacterized protein</fullName>
    </submittedName>
</protein>
<name>A0ABT4DVV4_9BACL</name>
<evidence type="ECO:0000313" key="2">
    <source>
        <dbReference type="Proteomes" id="UP001207626"/>
    </source>
</evidence>
<organism evidence="1 2">
    <name type="scientific">Paenibacillus apiarius</name>
    <dbReference type="NCBI Taxonomy" id="46240"/>
    <lineage>
        <taxon>Bacteria</taxon>
        <taxon>Bacillati</taxon>
        <taxon>Bacillota</taxon>
        <taxon>Bacilli</taxon>
        <taxon>Bacillales</taxon>
        <taxon>Paenibacillaceae</taxon>
        <taxon>Paenibacillus</taxon>
    </lineage>
</organism>
<dbReference type="RefSeq" id="WP_268601414.1">
    <property type="nucleotide sequence ID" value="NZ_JAMDLV010000006.1"/>
</dbReference>
<reference evidence="1 2" key="1">
    <citation type="submission" date="2022-05" db="EMBL/GenBank/DDBJ databases">
        <title>Genome Sequencing of Bee-Associated Microbes.</title>
        <authorList>
            <person name="Dunlap C."/>
        </authorList>
    </citation>
    <scope>NUCLEOTIDE SEQUENCE [LARGE SCALE GENOMIC DNA]</scope>
    <source>
        <strain evidence="1 2">NRRL NRS-1438</strain>
    </source>
</reference>
<keyword evidence="2" id="KW-1185">Reference proteome</keyword>
<proteinExistence type="predicted"/>